<comment type="caution">
    <text evidence="1">The sequence shown here is derived from an EMBL/GenBank/DDBJ whole genome shotgun (WGS) entry which is preliminary data.</text>
</comment>
<dbReference type="Proteomes" id="UP000239430">
    <property type="component" value="Unassembled WGS sequence"/>
</dbReference>
<keyword evidence="2" id="KW-1185">Reference proteome</keyword>
<evidence type="ECO:0000313" key="1">
    <source>
        <dbReference type="EMBL" id="PRR76664.1"/>
    </source>
</evidence>
<evidence type="ECO:0000313" key="2">
    <source>
        <dbReference type="Proteomes" id="UP000239430"/>
    </source>
</evidence>
<protein>
    <submittedName>
        <fullName evidence="1">Uncharacterized protein</fullName>
    </submittedName>
</protein>
<proteinExistence type="predicted"/>
<gene>
    <name evidence="1" type="ORF">MOST_04330</name>
</gene>
<name>A0A9X7J6E3_9FIRM</name>
<dbReference type="AlphaFoldDB" id="A0A9X7J6E3"/>
<accession>A0A9X7J6E3</accession>
<dbReference type="EMBL" id="PVXL01000020">
    <property type="protein sequence ID" value="PRR76664.1"/>
    <property type="molecule type" value="Genomic_DNA"/>
</dbReference>
<organism evidence="1 2">
    <name type="scientific">Neomoorella stamsii</name>
    <dbReference type="NCBI Taxonomy" id="1266720"/>
    <lineage>
        <taxon>Bacteria</taxon>
        <taxon>Bacillati</taxon>
        <taxon>Bacillota</taxon>
        <taxon>Clostridia</taxon>
        <taxon>Neomoorellales</taxon>
        <taxon>Neomoorellaceae</taxon>
        <taxon>Neomoorella</taxon>
    </lineage>
</organism>
<reference evidence="1 2" key="1">
    <citation type="submission" date="2018-03" db="EMBL/GenBank/DDBJ databases">
        <title>Genome sequence of Moorella stamsii DSM 26217.</title>
        <authorList>
            <person name="Poehlein A."/>
            <person name="Daniel R."/>
        </authorList>
    </citation>
    <scope>NUCLEOTIDE SEQUENCE [LARGE SCALE GENOMIC DNA]</scope>
    <source>
        <strain evidence="2">DSM 26217</strain>
    </source>
</reference>
<sequence>MSGTNGSAKRVKLEVRNLEKNYLVEDVGGRTIKTEALTNVNFTINLHFARQDYQIRNLFHF</sequence>